<dbReference type="GO" id="GO:0005829">
    <property type="term" value="C:cytosol"/>
    <property type="evidence" value="ECO:0007669"/>
    <property type="project" value="TreeGrafter"/>
</dbReference>
<evidence type="ECO:0000313" key="2">
    <source>
        <dbReference type="Proteomes" id="UP000698173"/>
    </source>
</evidence>
<gene>
    <name evidence="1" type="ORF">K8V56_18580</name>
</gene>
<dbReference type="InterPro" id="IPR036412">
    <property type="entry name" value="HAD-like_sf"/>
</dbReference>
<proteinExistence type="predicted"/>
<protein>
    <submittedName>
        <fullName evidence="1">Cof-type HAD-IIB family hydrolase</fullName>
    </submittedName>
</protein>
<reference evidence="1" key="1">
    <citation type="journal article" date="2021" name="PeerJ">
        <title>Extensive microbial diversity within the chicken gut microbiome revealed by metagenomics and culture.</title>
        <authorList>
            <person name="Gilroy R."/>
            <person name="Ravi A."/>
            <person name="Getino M."/>
            <person name="Pursley I."/>
            <person name="Horton D.L."/>
            <person name="Alikhan N.F."/>
            <person name="Baker D."/>
            <person name="Gharbi K."/>
            <person name="Hall N."/>
            <person name="Watson M."/>
            <person name="Adriaenssens E.M."/>
            <person name="Foster-Nyarko E."/>
            <person name="Jarju S."/>
            <person name="Secka A."/>
            <person name="Antonio M."/>
            <person name="Oren A."/>
            <person name="Chaudhuri R.R."/>
            <person name="La Ragione R."/>
            <person name="Hildebrand F."/>
            <person name="Pallen M.J."/>
        </authorList>
    </citation>
    <scope>NUCLEOTIDE SEQUENCE</scope>
    <source>
        <strain evidence="1">CHK171-7178</strain>
    </source>
</reference>
<dbReference type="SUPFAM" id="SSF56784">
    <property type="entry name" value="HAD-like"/>
    <property type="match status" value="1"/>
</dbReference>
<keyword evidence="1" id="KW-0378">Hydrolase</keyword>
<organism evidence="1 2">
    <name type="scientific">Sporosarcina psychrophila</name>
    <name type="common">Bacillus psychrophilus</name>
    <dbReference type="NCBI Taxonomy" id="1476"/>
    <lineage>
        <taxon>Bacteria</taxon>
        <taxon>Bacillati</taxon>
        <taxon>Bacillota</taxon>
        <taxon>Bacilli</taxon>
        <taxon>Bacillales</taxon>
        <taxon>Caryophanaceae</taxon>
        <taxon>Sporosarcina</taxon>
    </lineage>
</organism>
<dbReference type="Gene3D" id="3.40.50.1000">
    <property type="entry name" value="HAD superfamily/HAD-like"/>
    <property type="match status" value="1"/>
</dbReference>
<dbReference type="InterPro" id="IPR023214">
    <property type="entry name" value="HAD_sf"/>
</dbReference>
<dbReference type="InterPro" id="IPR006379">
    <property type="entry name" value="HAD-SF_hydro_IIB"/>
</dbReference>
<dbReference type="CDD" id="cd07516">
    <property type="entry name" value="HAD_Pase"/>
    <property type="match status" value="1"/>
</dbReference>
<dbReference type="PANTHER" id="PTHR10000">
    <property type="entry name" value="PHOSPHOSERINE PHOSPHATASE"/>
    <property type="match status" value="1"/>
</dbReference>
<dbReference type="GO" id="GO:0000287">
    <property type="term" value="F:magnesium ion binding"/>
    <property type="evidence" value="ECO:0007669"/>
    <property type="project" value="TreeGrafter"/>
</dbReference>
<dbReference type="NCBIfam" id="TIGR01484">
    <property type="entry name" value="HAD-SF-IIB"/>
    <property type="match status" value="1"/>
</dbReference>
<dbReference type="EMBL" id="DYWT01000278">
    <property type="protein sequence ID" value="HJF33777.1"/>
    <property type="molecule type" value="Genomic_DNA"/>
</dbReference>
<dbReference type="PANTHER" id="PTHR10000:SF55">
    <property type="entry name" value="5-AMINO-6-(5-PHOSPHO-D-RIBITYLAMINO)URACIL PHOSPHATASE YCSE"/>
    <property type="match status" value="1"/>
</dbReference>
<evidence type="ECO:0000313" key="1">
    <source>
        <dbReference type="EMBL" id="HJF33777.1"/>
    </source>
</evidence>
<sequence length="288" mass="31247">MIRLIAIDMDGTILSPDHSISTKNKQAILAAQSNGIEVVIATGRSFSEAFGPVSDEGLNLSYICLNGAEVRDEFGELLAATHIAKNDINEITSILDAHTIDYQLFIDTLIYTKSIKDQIDTFIQLAEAANQIPPVDKIRQEVMERVEKGFIVQLDSFDKLINQRGNEIYKVFGTSYNRQQLDNARNALQLLPGLAISSSGAGNLEITNHNAQKGIAVEQYANSKGIAMENVMVIGDSYNDLSMMVRAGHAVAMGNAPAAIKAACTEITTTNEYDGVGLAIEAILQQQV</sequence>
<dbReference type="Pfam" id="PF08282">
    <property type="entry name" value="Hydrolase_3"/>
    <property type="match status" value="1"/>
</dbReference>
<dbReference type="SFLD" id="SFLDS00003">
    <property type="entry name" value="Haloacid_Dehalogenase"/>
    <property type="match status" value="1"/>
</dbReference>
<comment type="caution">
    <text evidence="1">The sequence shown here is derived from an EMBL/GenBank/DDBJ whole genome shotgun (WGS) entry which is preliminary data.</text>
</comment>
<dbReference type="AlphaFoldDB" id="A0A921KF39"/>
<dbReference type="Gene3D" id="3.30.1240.10">
    <property type="match status" value="1"/>
</dbReference>
<dbReference type="InterPro" id="IPR000150">
    <property type="entry name" value="Cof"/>
</dbReference>
<dbReference type="Proteomes" id="UP000698173">
    <property type="component" value="Unassembled WGS sequence"/>
</dbReference>
<dbReference type="PROSITE" id="PS01228">
    <property type="entry name" value="COF_1"/>
    <property type="match status" value="1"/>
</dbReference>
<dbReference type="GO" id="GO:0016791">
    <property type="term" value="F:phosphatase activity"/>
    <property type="evidence" value="ECO:0007669"/>
    <property type="project" value="TreeGrafter"/>
</dbReference>
<dbReference type="SFLD" id="SFLDG01140">
    <property type="entry name" value="C2.B:_Phosphomannomutase_and_P"/>
    <property type="match status" value="1"/>
</dbReference>
<accession>A0A921KF39</accession>
<name>A0A921KF39_SPOPS</name>
<reference evidence="1" key="2">
    <citation type="submission" date="2021-09" db="EMBL/GenBank/DDBJ databases">
        <authorList>
            <person name="Gilroy R."/>
        </authorList>
    </citation>
    <scope>NUCLEOTIDE SEQUENCE</scope>
    <source>
        <strain evidence="1">CHK171-7178</strain>
    </source>
</reference>
<dbReference type="NCBIfam" id="TIGR00099">
    <property type="entry name" value="Cof-subfamily"/>
    <property type="match status" value="1"/>
</dbReference>